<organism evidence="3 4">
    <name type="scientific">Streptomyces durocortorensis</name>
    <dbReference type="NCBI Taxonomy" id="2811104"/>
    <lineage>
        <taxon>Bacteria</taxon>
        <taxon>Bacillati</taxon>
        <taxon>Actinomycetota</taxon>
        <taxon>Actinomycetes</taxon>
        <taxon>Kitasatosporales</taxon>
        <taxon>Streptomycetaceae</taxon>
        <taxon>Streptomyces</taxon>
    </lineage>
</organism>
<protein>
    <recommendedName>
        <fullName evidence="5">Secreted protein</fullName>
    </recommendedName>
</protein>
<evidence type="ECO:0008006" key="5">
    <source>
        <dbReference type="Google" id="ProtNLM"/>
    </source>
</evidence>
<name>A0ABS2I251_9ACTN</name>
<keyword evidence="4" id="KW-1185">Reference proteome</keyword>
<feature type="signal peptide" evidence="2">
    <location>
        <begin position="1"/>
        <end position="24"/>
    </location>
</feature>
<evidence type="ECO:0000256" key="1">
    <source>
        <dbReference type="SAM" id="MobiDB-lite"/>
    </source>
</evidence>
<gene>
    <name evidence="3" type="ORF">JS521_23945</name>
</gene>
<sequence>MRPRIVLAALTAGLFSLTALPAAASTAAVPDRAGATPAPGSGESRECTDVKLSGALPLPPEGMAIRQQVTLGPDCTPVLGEARLVPKSGAPAATDSSRTAADTRQVRSWSEMYDCCNIRMTGLYTTSDWSFDGTAVTSSATDATQEWNREPWNAGWSLKSSGKSADCIAGCPASVNEARAEFSYQGVFDPTGAWYANTHSTTVTLKADGTASCDFDVELKHSFVGWNWQRGCE</sequence>
<keyword evidence="2" id="KW-0732">Signal</keyword>
<feature type="chain" id="PRO_5045166479" description="Secreted protein" evidence="2">
    <location>
        <begin position="25"/>
        <end position="233"/>
    </location>
</feature>
<dbReference type="Proteomes" id="UP000712045">
    <property type="component" value="Unassembled WGS sequence"/>
</dbReference>
<dbReference type="RefSeq" id="WP_205085012.1">
    <property type="nucleotide sequence ID" value="NZ_JAFEUF010000147.1"/>
</dbReference>
<feature type="region of interest" description="Disordered" evidence="1">
    <location>
        <begin position="27"/>
        <end position="47"/>
    </location>
</feature>
<evidence type="ECO:0000313" key="4">
    <source>
        <dbReference type="Proteomes" id="UP000712045"/>
    </source>
</evidence>
<accession>A0ABS2I251</accession>
<proteinExistence type="predicted"/>
<comment type="caution">
    <text evidence="3">The sequence shown here is derived from an EMBL/GenBank/DDBJ whole genome shotgun (WGS) entry which is preliminary data.</text>
</comment>
<evidence type="ECO:0000313" key="3">
    <source>
        <dbReference type="EMBL" id="MBM7056847.1"/>
    </source>
</evidence>
<reference evidence="3 4" key="1">
    <citation type="submission" date="2021-02" db="EMBL/GenBank/DDBJ databases">
        <title>Genome Streptomyces sp. RHZ10.</title>
        <authorList>
            <person name="Besaury L."/>
        </authorList>
    </citation>
    <scope>NUCLEOTIDE SEQUENCE [LARGE SCALE GENOMIC DNA]</scope>
    <source>
        <strain evidence="3 4">RHZ10</strain>
    </source>
</reference>
<dbReference type="EMBL" id="JAFEUF010000147">
    <property type="protein sequence ID" value="MBM7056847.1"/>
    <property type="molecule type" value="Genomic_DNA"/>
</dbReference>
<evidence type="ECO:0000256" key="2">
    <source>
        <dbReference type="SAM" id="SignalP"/>
    </source>
</evidence>